<dbReference type="CDD" id="cd09279">
    <property type="entry name" value="RNase_HI_like"/>
    <property type="match status" value="1"/>
</dbReference>
<comment type="caution">
    <text evidence="2">The sequence shown here is derived from an EMBL/GenBank/DDBJ whole genome shotgun (WGS) entry which is preliminary data.</text>
</comment>
<evidence type="ECO:0000259" key="1">
    <source>
        <dbReference type="PROSITE" id="PS50879"/>
    </source>
</evidence>
<evidence type="ECO:0000313" key="3">
    <source>
        <dbReference type="Proteomes" id="UP001168877"/>
    </source>
</evidence>
<reference evidence="2" key="2">
    <citation type="submission" date="2023-06" db="EMBL/GenBank/DDBJ databases">
        <authorList>
            <person name="Swenson N.G."/>
            <person name="Wegrzyn J.L."/>
            <person name="Mcevoy S.L."/>
        </authorList>
    </citation>
    <scope>NUCLEOTIDE SEQUENCE</scope>
    <source>
        <strain evidence="2">NS2018</strain>
        <tissue evidence="2">Leaf</tissue>
    </source>
</reference>
<protein>
    <recommendedName>
        <fullName evidence="1">RNase H type-1 domain-containing protein</fullName>
    </recommendedName>
</protein>
<name>A0AA39RY62_ACESA</name>
<accession>A0AA39RY62</accession>
<dbReference type="GO" id="GO:0004523">
    <property type="term" value="F:RNA-DNA hybrid ribonuclease activity"/>
    <property type="evidence" value="ECO:0007669"/>
    <property type="project" value="InterPro"/>
</dbReference>
<dbReference type="AlphaFoldDB" id="A0AA39RY62"/>
<dbReference type="Pfam" id="PF13456">
    <property type="entry name" value="RVT_3"/>
    <property type="match status" value="2"/>
</dbReference>
<sequence>MVAVKEILEEVVQERFCVPKMMILYVLRLWEGVGDTTSNAAEYRAVILGLKYALDYNFEHICVQGDSMIVCKQIPGEWQVRNENLSILCEEARQLKDQFVSFEIEHIHRSGILNFDGCSKGNPGKAGAGAVLRPENGSWVLRLREGVGRATNNVAEYQALILGLRYALDYGFTHIRVQGDSLLVCKQESNTAADTQANLGLHLRSEALQDTIEYLYSLKKVKSKPGGLRCFDASAEGEVETRQGYVVLMLT</sequence>
<dbReference type="Proteomes" id="UP001168877">
    <property type="component" value="Unassembled WGS sequence"/>
</dbReference>
<dbReference type="SUPFAM" id="SSF53098">
    <property type="entry name" value="Ribonuclease H-like"/>
    <property type="match status" value="2"/>
</dbReference>
<dbReference type="InterPro" id="IPR002156">
    <property type="entry name" value="RNaseH_domain"/>
</dbReference>
<dbReference type="InterPro" id="IPR012337">
    <property type="entry name" value="RNaseH-like_sf"/>
</dbReference>
<dbReference type="InterPro" id="IPR036397">
    <property type="entry name" value="RNaseH_sf"/>
</dbReference>
<gene>
    <name evidence="2" type="ORF">LWI29_024726</name>
</gene>
<organism evidence="2 3">
    <name type="scientific">Acer saccharum</name>
    <name type="common">Sugar maple</name>
    <dbReference type="NCBI Taxonomy" id="4024"/>
    <lineage>
        <taxon>Eukaryota</taxon>
        <taxon>Viridiplantae</taxon>
        <taxon>Streptophyta</taxon>
        <taxon>Embryophyta</taxon>
        <taxon>Tracheophyta</taxon>
        <taxon>Spermatophyta</taxon>
        <taxon>Magnoliopsida</taxon>
        <taxon>eudicotyledons</taxon>
        <taxon>Gunneridae</taxon>
        <taxon>Pentapetalae</taxon>
        <taxon>rosids</taxon>
        <taxon>malvids</taxon>
        <taxon>Sapindales</taxon>
        <taxon>Sapindaceae</taxon>
        <taxon>Hippocastanoideae</taxon>
        <taxon>Acereae</taxon>
        <taxon>Acer</taxon>
    </lineage>
</organism>
<proteinExistence type="predicted"/>
<dbReference type="Gene3D" id="3.30.420.10">
    <property type="entry name" value="Ribonuclease H-like superfamily/Ribonuclease H"/>
    <property type="match status" value="2"/>
</dbReference>
<evidence type="ECO:0000313" key="2">
    <source>
        <dbReference type="EMBL" id="KAK0585211.1"/>
    </source>
</evidence>
<keyword evidence="3" id="KW-1185">Reference proteome</keyword>
<dbReference type="EMBL" id="JAUESC010000383">
    <property type="protein sequence ID" value="KAK0585211.1"/>
    <property type="molecule type" value="Genomic_DNA"/>
</dbReference>
<reference evidence="2" key="1">
    <citation type="journal article" date="2022" name="Plant J.">
        <title>Strategies of tolerance reflected in two North American maple genomes.</title>
        <authorList>
            <person name="McEvoy S.L."/>
            <person name="Sezen U.U."/>
            <person name="Trouern-Trend A."/>
            <person name="McMahon S.M."/>
            <person name="Schaberg P.G."/>
            <person name="Yang J."/>
            <person name="Wegrzyn J.L."/>
            <person name="Swenson N.G."/>
        </authorList>
    </citation>
    <scope>NUCLEOTIDE SEQUENCE</scope>
    <source>
        <strain evidence="2">NS2018</strain>
    </source>
</reference>
<dbReference type="PROSITE" id="PS50879">
    <property type="entry name" value="RNASE_H_1"/>
    <property type="match status" value="1"/>
</dbReference>
<dbReference type="GO" id="GO:0003676">
    <property type="term" value="F:nucleic acid binding"/>
    <property type="evidence" value="ECO:0007669"/>
    <property type="project" value="InterPro"/>
</dbReference>
<feature type="domain" description="RNase H type-1" evidence="1">
    <location>
        <begin position="107"/>
        <end position="239"/>
    </location>
</feature>
<dbReference type="PANTHER" id="PTHR46387:SF2">
    <property type="entry name" value="RIBONUCLEASE HI"/>
    <property type="match status" value="1"/>
</dbReference>
<dbReference type="PANTHER" id="PTHR46387">
    <property type="entry name" value="POLYNUCLEOTIDYL TRANSFERASE, RIBONUCLEASE H-LIKE SUPERFAMILY PROTEIN"/>
    <property type="match status" value="1"/>
</dbReference>